<sequence>MTEMNSPFAPDWVSPPGDTILELIEERGWTQSELAKRLGYTEKHVSQLLNGKVPLTDEAALRLERVLGSNAGFWLAREAKYREHSARIAAAQAQSDWVSWLDELPLKELMASGAIPKVRNDAKHKPGLVDACLHFFGVASPDDWRVHYGGMQVAFRRSRAEQSDIAAISAWLRLGEQQVEKLDGPKYDKARFEKALKTIRNLTCEPPNIFEPRIRKALFDAGVTLVLVPAIPRAHVSGVARWLGPTRPLIQLSLYGKSNDKFWFTFFHEAAHILLHANSKEEKKSVFLDDPNASRSGDPQEHEANRWAGDWLIPAQYSDALVGLRSKAAVQSFARQLGIHAGIVVGRLQHDGLIEPSWMNDLKQSFRFKEGADA</sequence>
<dbReference type="PANTHER" id="PTHR43236">
    <property type="entry name" value="ANTITOXIN HIGA1"/>
    <property type="match status" value="1"/>
</dbReference>
<keyword evidence="4" id="KW-1185">Reference proteome</keyword>
<name>A0ABX1U3G0_9PROT</name>
<evidence type="ECO:0000313" key="4">
    <source>
        <dbReference type="Proteomes" id="UP000749010"/>
    </source>
</evidence>
<proteinExistence type="inferred from homology"/>
<dbReference type="PANTHER" id="PTHR43236:SF1">
    <property type="entry name" value="BLL7220 PROTEIN"/>
    <property type="match status" value="1"/>
</dbReference>
<reference evidence="3 4" key="1">
    <citation type="submission" date="2019-03" db="EMBL/GenBank/DDBJ databases">
        <title>Metabolic reconstructions from genomes of highly enriched 'Candidatus Accumulibacter' and 'Candidatus Competibacter' bioreactor populations.</title>
        <authorList>
            <person name="Annavajhala M.K."/>
            <person name="Welles L."/>
            <person name="Abbas B."/>
            <person name="Sorokin D."/>
            <person name="Park H."/>
            <person name="Van Loosdrecht M."/>
            <person name="Chandran K."/>
        </authorList>
    </citation>
    <scope>NUCLEOTIDE SEQUENCE [LARGE SCALE GENOMIC DNA]</scope>
    <source>
        <strain evidence="3 4">SBR_S</strain>
    </source>
</reference>
<dbReference type="SUPFAM" id="SSF47413">
    <property type="entry name" value="lambda repressor-like DNA-binding domains"/>
    <property type="match status" value="1"/>
</dbReference>
<evidence type="ECO:0000259" key="2">
    <source>
        <dbReference type="PROSITE" id="PS50943"/>
    </source>
</evidence>
<dbReference type="InterPro" id="IPR010359">
    <property type="entry name" value="IrrE_HExxH"/>
</dbReference>
<dbReference type="Proteomes" id="UP000749010">
    <property type="component" value="Unassembled WGS sequence"/>
</dbReference>
<comment type="similarity">
    <text evidence="1">Belongs to the short-chain fatty acyl-CoA assimilation regulator (ScfR) family.</text>
</comment>
<gene>
    <name evidence="3" type="ORF">E4Q23_22670</name>
</gene>
<dbReference type="EMBL" id="SPMY01000123">
    <property type="protein sequence ID" value="NMQ30313.1"/>
    <property type="molecule type" value="Genomic_DNA"/>
</dbReference>
<accession>A0ABX1U3G0</accession>
<dbReference type="RefSeq" id="WP_169068708.1">
    <property type="nucleotide sequence ID" value="NZ_SPMY01000123.1"/>
</dbReference>
<organism evidence="3 4">
    <name type="scientific">Candidatus Accumulibacter phosphatis</name>
    <dbReference type="NCBI Taxonomy" id="327160"/>
    <lineage>
        <taxon>Bacteria</taxon>
        <taxon>Pseudomonadati</taxon>
        <taxon>Pseudomonadota</taxon>
        <taxon>Betaproteobacteria</taxon>
        <taxon>Candidatus Accumulibacter</taxon>
    </lineage>
</organism>
<dbReference type="Gene3D" id="1.10.260.40">
    <property type="entry name" value="lambda repressor-like DNA-binding domains"/>
    <property type="match status" value="1"/>
</dbReference>
<feature type="domain" description="HTH cro/C1-type" evidence="2">
    <location>
        <begin position="20"/>
        <end position="74"/>
    </location>
</feature>
<protein>
    <submittedName>
        <fullName evidence="3">Helix-turn-helix domain-containing protein</fullName>
    </submittedName>
</protein>
<dbReference type="Pfam" id="PF01381">
    <property type="entry name" value="HTH_3"/>
    <property type="match status" value="1"/>
</dbReference>
<dbReference type="Pfam" id="PF06114">
    <property type="entry name" value="Peptidase_M78"/>
    <property type="match status" value="1"/>
</dbReference>
<dbReference type="CDD" id="cd00093">
    <property type="entry name" value="HTH_XRE"/>
    <property type="match status" value="1"/>
</dbReference>
<dbReference type="InterPro" id="IPR001387">
    <property type="entry name" value="Cro/C1-type_HTH"/>
</dbReference>
<evidence type="ECO:0000256" key="1">
    <source>
        <dbReference type="ARBA" id="ARBA00007227"/>
    </source>
</evidence>
<comment type="caution">
    <text evidence="3">The sequence shown here is derived from an EMBL/GenBank/DDBJ whole genome shotgun (WGS) entry which is preliminary data.</text>
</comment>
<dbReference type="InterPro" id="IPR010982">
    <property type="entry name" value="Lambda_DNA-bd_dom_sf"/>
</dbReference>
<dbReference type="PROSITE" id="PS50943">
    <property type="entry name" value="HTH_CROC1"/>
    <property type="match status" value="1"/>
</dbReference>
<evidence type="ECO:0000313" key="3">
    <source>
        <dbReference type="EMBL" id="NMQ30313.1"/>
    </source>
</evidence>
<dbReference type="SMART" id="SM00530">
    <property type="entry name" value="HTH_XRE"/>
    <property type="match status" value="1"/>
</dbReference>
<dbReference type="InterPro" id="IPR052345">
    <property type="entry name" value="Rad_response_metalloprotease"/>
</dbReference>